<dbReference type="Gene3D" id="2.20.70.150">
    <property type="match status" value="1"/>
</dbReference>
<dbReference type="Gene3D" id="2.60.120.10">
    <property type="entry name" value="Jelly Rolls"/>
    <property type="match status" value="1"/>
</dbReference>
<dbReference type="InterPro" id="IPR013096">
    <property type="entry name" value="Cupin_2"/>
</dbReference>
<evidence type="ECO:0000313" key="2">
    <source>
        <dbReference type="EMBL" id="KAF5572849.1"/>
    </source>
</evidence>
<accession>A0A8H5KEK5</accession>
<gene>
    <name evidence="2" type="ORF">FPANT_12771</name>
</gene>
<dbReference type="PANTHER" id="PTHR36156">
    <property type="entry name" value="SLR2101 PROTEIN"/>
    <property type="match status" value="1"/>
</dbReference>
<dbReference type="Proteomes" id="UP000544095">
    <property type="component" value="Unassembled WGS sequence"/>
</dbReference>
<dbReference type="InterPro" id="IPR014710">
    <property type="entry name" value="RmlC-like_jellyroll"/>
</dbReference>
<proteinExistence type="predicted"/>
<protein>
    <submittedName>
        <fullName evidence="2">Cupin domain-containing protein</fullName>
    </submittedName>
</protein>
<name>A0A8H5KEK5_9HYPO</name>
<dbReference type="AlphaFoldDB" id="A0A8H5KEK5"/>
<dbReference type="InterPro" id="IPR011051">
    <property type="entry name" value="RmlC_Cupin_sf"/>
</dbReference>
<evidence type="ECO:0000313" key="3">
    <source>
        <dbReference type="Proteomes" id="UP000544095"/>
    </source>
</evidence>
<evidence type="ECO:0000259" key="1">
    <source>
        <dbReference type="Pfam" id="PF07883"/>
    </source>
</evidence>
<organism evidence="2 3">
    <name type="scientific">Fusarium pseudoanthophilum</name>
    <dbReference type="NCBI Taxonomy" id="48495"/>
    <lineage>
        <taxon>Eukaryota</taxon>
        <taxon>Fungi</taxon>
        <taxon>Dikarya</taxon>
        <taxon>Ascomycota</taxon>
        <taxon>Pezizomycotina</taxon>
        <taxon>Sordariomycetes</taxon>
        <taxon>Hypocreomycetidae</taxon>
        <taxon>Hypocreales</taxon>
        <taxon>Nectriaceae</taxon>
        <taxon>Fusarium</taxon>
        <taxon>Fusarium fujikuroi species complex</taxon>
    </lineage>
</organism>
<dbReference type="CDD" id="cd02231">
    <property type="entry name" value="cupin_BLL6423-like"/>
    <property type="match status" value="1"/>
</dbReference>
<dbReference type="Pfam" id="PF07883">
    <property type="entry name" value="Cupin_2"/>
    <property type="match status" value="1"/>
</dbReference>
<keyword evidence="3" id="KW-1185">Reference proteome</keyword>
<dbReference type="EMBL" id="JAAOAR010000865">
    <property type="protein sequence ID" value="KAF5572849.1"/>
    <property type="molecule type" value="Genomic_DNA"/>
</dbReference>
<feature type="domain" description="Cupin type-2" evidence="1">
    <location>
        <begin position="75"/>
        <end position="142"/>
    </location>
</feature>
<reference evidence="2 3" key="1">
    <citation type="submission" date="2020-05" db="EMBL/GenBank/DDBJ databases">
        <title>Identification and distribution of gene clusters putatively required for synthesis of sphingolipid metabolism inhibitors in phylogenetically diverse species of the filamentous fungus Fusarium.</title>
        <authorList>
            <person name="Kim H.-S."/>
            <person name="Busman M."/>
            <person name="Brown D.W."/>
            <person name="Divon H."/>
            <person name="Uhlig S."/>
            <person name="Proctor R.H."/>
        </authorList>
    </citation>
    <scope>NUCLEOTIDE SEQUENCE [LARGE SCALE GENOMIC DNA]</scope>
    <source>
        <strain evidence="2 3">NRRL 25211</strain>
    </source>
</reference>
<dbReference type="PANTHER" id="PTHR36156:SF2">
    <property type="entry name" value="CUPIN TYPE-2 DOMAIN-CONTAINING PROTEIN"/>
    <property type="match status" value="1"/>
</dbReference>
<dbReference type="InterPro" id="IPR047142">
    <property type="entry name" value="OryJ/VirC-like"/>
</dbReference>
<dbReference type="SUPFAM" id="SSF51182">
    <property type="entry name" value="RmlC-like cupins"/>
    <property type="match status" value="1"/>
</dbReference>
<sequence length="165" mass="17692">MTSPLPPLRRIVTGHNNTGQAIIKFDDKVTAKVVPHGASLRSLWITDSSPADLTSPSDNADAEVGIFNHGSVFRIVDFPPKSSGHMHRTISIDYAIVQKGTAVLVLDDGSRTSVSEGDVVVQQGTMHGWDNPTDEWVRLLVVLLPAKAPIVAGKELKTDTSSLGM</sequence>
<comment type="caution">
    <text evidence="2">The sequence shown here is derived from an EMBL/GenBank/DDBJ whole genome shotgun (WGS) entry which is preliminary data.</text>
</comment>